<evidence type="ECO:0000256" key="9">
    <source>
        <dbReference type="ARBA" id="ARBA00023180"/>
    </source>
</evidence>
<dbReference type="GO" id="GO:0030308">
    <property type="term" value="P:negative regulation of cell growth"/>
    <property type="evidence" value="ECO:0007669"/>
    <property type="project" value="Ensembl"/>
</dbReference>
<dbReference type="KEGG" id="oaa:100076307"/>
<dbReference type="InParanoid" id="F6UER7"/>
<dbReference type="STRING" id="9258.ENSOANP00000024245"/>
<dbReference type="GO" id="GO:0045747">
    <property type="term" value="P:positive regulation of Notch signaling pathway"/>
    <property type="evidence" value="ECO:0007669"/>
    <property type="project" value="Ensembl"/>
</dbReference>
<dbReference type="GO" id="GO:0030509">
    <property type="term" value="P:BMP signaling pathway"/>
    <property type="evidence" value="ECO:0000318"/>
    <property type="project" value="GO_Central"/>
</dbReference>
<evidence type="ECO:0000256" key="4">
    <source>
        <dbReference type="ARBA" id="ARBA00022525"/>
    </source>
</evidence>
<dbReference type="GO" id="GO:0045603">
    <property type="term" value="P:positive regulation of endothelial cell differentiation"/>
    <property type="evidence" value="ECO:0007669"/>
    <property type="project" value="Ensembl"/>
</dbReference>
<dbReference type="SMART" id="SM00204">
    <property type="entry name" value="TGFB"/>
    <property type="match status" value="1"/>
</dbReference>
<dbReference type="HOGENOM" id="CLU_020515_2_0_1"/>
<evidence type="ECO:0000259" key="16">
    <source>
        <dbReference type="PROSITE" id="PS51362"/>
    </source>
</evidence>
<dbReference type="InterPro" id="IPR001111">
    <property type="entry name" value="TGF-b_propeptide"/>
</dbReference>
<keyword evidence="6 15" id="KW-0732">Signal</keyword>
<name>F6UER7_ORNAN</name>
<organism evidence="17 18">
    <name type="scientific">Ornithorhynchus anatinus</name>
    <name type="common">Duckbill platypus</name>
    <dbReference type="NCBI Taxonomy" id="9258"/>
    <lineage>
        <taxon>Eukaryota</taxon>
        <taxon>Metazoa</taxon>
        <taxon>Chordata</taxon>
        <taxon>Craniata</taxon>
        <taxon>Vertebrata</taxon>
        <taxon>Euteleostomi</taxon>
        <taxon>Mammalia</taxon>
        <taxon>Monotremata</taxon>
        <taxon>Ornithorhynchidae</taxon>
        <taxon>Ornithorhynchus</taxon>
    </lineage>
</organism>
<dbReference type="GO" id="GO:0001938">
    <property type="term" value="P:positive regulation of endothelial cell proliferation"/>
    <property type="evidence" value="ECO:0007669"/>
    <property type="project" value="Ensembl"/>
</dbReference>
<dbReference type="PROSITE" id="PS51362">
    <property type="entry name" value="TGF_BETA_2"/>
    <property type="match status" value="1"/>
</dbReference>
<evidence type="ECO:0000256" key="2">
    <source>
        <dbReference type="ARBA" id="ARBA00006656"/>
    </source>
</evidence>
<dbReference type="FunFam" id="2.60.120.970:FF:000014">
    <property type="entry name" value="growth/differentiation factor 2"/>
    <property type="match status" value="1"/>
</dbReference>
<dbReference type="RefSeq" id="XP_001507701.1">
    <property type="nucleotide sequence ID" value="XM_001507651.4"/>
</dbReference>
<comment type="subcellular location">
    <subcellularLocation>
        <location evidence="1">Secreted</location>
    </subcellularLocation>
</comment>
<dbReference type="GO" id="GO:0060391">
    <property type="term" value="P:positive regulation of SMAD protein signal transduction"/>
    <property type="evidence" value="ECO:0007669"/>
    <property type="project" value="Ensembl"/>
</dbReference>
<keyword evidence="8" id="KW-1015">Disulfide bond</keyword>
<dbReference type="GO" id="GO:0001649">
    <property type="term" value="P:osteoblast differentiation"/>
    <property type="evidence" value="ECO:0007669"/>
    <property type="project" value="Ensembl"/>
</dbReference>
<dbReference type="PANTHER" id="PTHR11848">
    <property type="entry name" value="TGF-BETA FAMILY"/>
    <property type="match status" value="1"/>
</dbReference>
<dbReference type="GeneID" id="100076307"/>
<evidence type="ECO:0000256" key="8">
    <source>
        <dbReference type="ARBA" id="ARBA00023157"/>
    </source>
</evidence>
<dbReference type="Gene3D" id="2.10.90.10">
    <property type="entry name" value="Cystine-knot cytokines"/>
    <property type="match status" value="1"/>
</dbReference>
<dbReference type="GO" id="GO:0045766">
    <property type="term" value="P:positive regulation of angiogenesis"/>
    <property type="evidence" value="ECO:0007669"/>
    <property type="project" value="Ensembl"/>
</dbReference>
<proteinExistence type="inferred from homology"/>
<evidence type="ECO:0000256" key="10">
    <source>
        <dbReference type="ARBA" id="ARBA00053121"/>
    </source>
</evidence>
<evidence type="ECO:0000256" key="11">
    <source>
        <dbReference type="ARBA" id="ARBA00066200"/>
    </source>
</evidence>
<dbReference type="GO" id="GO:0043539">
    <property type="term" value="F:protein serine/threonine kinase activator activity"/>
    <property type="evidence" value="ECO:0007669"/>
    <property type="project" value="Ensembl"/>
</dbReference>
<dbReference type="CTD" id="2658"/>
<evidence type="ECO:0000256" key="5">
    <source>
        <dbReference type="ARBA" id="ARBA00022685"/>
    </source>
</evidence>
<dbReference type="Gene3D" id="2.60.120.970">
    <property type="match status" value="1"/>
</dbReference>
<comment type="similarity">
    <text evidence="2 14">Belongs to the TGF-beta family.</text>
</comment>
<dbReference type="GO" id="GO:0061036">
    <property type="term" value="P:positive regulation of cartilage development"/>
    <property type="evidence" value="ECO:0007669"/>
    <property type="project" value="Ensembl"/>
</dbReference>
<evidence type="ECO:0000256" key="1">
    <source>
        <dbReference type="ARBA" id="ARBA00004613"/>
    </source>
</evidence>
<evidence type="ECO:0000313" key="18">
    <source>
        <dbReference type="Proteomes" id="UP000002279"/>
    </source>
</evidence>
<feature type="domain" description="TGF-beta family profile" evidence="16">
    <location>
        <begin position="320"/>
        <end position="433"/>
    </location>
</feature>
<dbReference type="GO" id="GO:0005615">
    <property type="term" value="C:extracellular space"/>
    <property type="evidence" value="ECO:0000318"/>
    <property type="project" value="GO_Central"/>
</dbReference>
<dbReference type="GO" id="GO:0006879">
    <property type="term" value="P:intracellular iron ion homeostasis"/>
    <property type="evidence" value="ECO:0007669"/>
    <property type="project" value="UniProtKB-ARBA"/>
</dbReference>
<dbReference type="CDD" id="cd19400">
    <property type="entry name" value="TGF_beta_BMP9"/>
    <property type="match status" value="1"/>
</dbReference>
<dbReference type="Pfam" id="PF00688">
    <property type="entry name" value="TGFb_propeptide"/>
    <property type="match status" value="1"/>
</dbReference>
<dbReference type="Bgee" id="ENSOANG00000015414">
    <property type="expression patterns" value="Expressed in liver and 1 other cell type or tissue"/>
</dbReference>
<dbReference type="eggNOG" id="KOG3900">
    <property type="taxonomic scope" value="Eukaryota"/>
</dbReference>
<evidence type="ECO:0000256" key="3">
    <source>
        <dbReference type="ARBA" id="ARBA00022514"/>
    </source>
</evidence>
<keyword evidence="4" id="KW-0964">Secreted</keyword>
<dbReference type="PANTHER" id="PTHR11848:SF157">
    <property type="entry name" value="GROWTH_DIFFERENTIATION FACTOR 2"/>
    <property type="match status" value="1"/>
</dbReference>
<dbReference type="PROSITE" id="PS00250">
    <property type="entry name" value="TGF_BETA_1"/>
    <property type="match status" value="1"/>
</dbReference>
<dbReference type="Pfam" id="PF00019">
    <property type="entry name" value="TGF_beta"/>
    <property type="match status" value="1"/>
</dbReference>
<feature type="chain" id="PRO_5003347821" description="Growth/differentiation factor 2" evidence="15">
    <location>
        <begin position="23"/>
        <end position="433"/>
    </location>
</feature>
<reference evidence="17" key="3">
    <citation type="submission" date="2025-09" db="UniProtKB">
        <authorList>
            <consortium name="Ensembl"/>
        </authorList>
    </citation>
    <scope>IDENTIFICATION</scope>
    <source>
        <strain evidence="17">Glennie</strain>
    </source>
</reference>
<dbReference type="GO" id="GO:0030513">
    <property type="term" value="P:positive regulation of BMP signaling pathway"/>
    <property type="evidence" value="ECO:0007669"/>
    <property type="project" value="Ensembl"/>
</dbReference>
<dbReference type="GeneTree" id="ENSGT00940000159802"/>
<dbReference type="GO" id="GO:0001569">
    <property type="term" value="P:branching involved in blood vessel morphogenesis"/>
    <property type="evidence" value="ECO:0007669"/>
    <property type="project" value="Ensembl"/>
</dbReference>
<dbReference type="GO" id="GO:0001570">
    <property type="term" value="P:vasculogenesis"/>
    <property type="evidence" value="ECO:0007669"/>
    <property type="project" value="Ensembl"/>
</dbReference>
<dbReference type="OMA" id="GTFDLRM"/>
<reference evidence="17" key="2">
    <citation type="submission" date="2025-08" db="UniProtKB">
        <authorList>
            <consortium name="Ensembl"/>
        </authorList>
    </citation>
    <scope>IDENTIFICATION</scope>
    <source>
        <strain evidence="17">Glennie</strain>
    </source>
</reference>
<keyword evidence="7 14" id="KW-0339">Growth factor</keyword>
<dbReference type="GO" id="GO:0008083">
    <property type="term" value="F:growth factor activity"/>
    <property type="evidence" value="ECO:0007669"/>
    <property type="project" value="UniProtKB-KW"/>
</dbReference>
<feature type="signal peptide" evidence="15">
    <location>
        <begin position="1"/>
        <end position="22"/>
    </location>
</feature>
<evidence type="ECO:0000313" key="17">
    <source>
        <dbReference type="Ensembl" id="ENSOANP00000024245.1"/>
    </source>
</evidence>
<dbReference type="FunFam" id="2.10.90.10:FF:000001">
    <property type="entry name" value="Bone morphogenetic protein 4"/>
    <property type="match status" value="1"/>
</dbReference>
<comment type="function">
    <text evidence="10">Potent circulating inhibitor of angiogenesis. Signals through the type I activin receptor ACVRL1 but not other Alks. Signaling through SMAD1 in endothelial cells requires TGF-beta coreceptor endoglin/ENG.</text>
</comment>
<protein>
    <recommendedName>
        <fullName evidence="12">Growth/differentiation factor 2</fullName>
    </recommendedName>
    <alternativeName>
        <fullName evidence="13">Bone morphogenetic protein 9</fullName>
    </alternativeName>
</protein>
<keyword evidence="5" id="KW-0165">Cleavage on pair of basic residues</keyword>
<dbReference type="FunCoup" id="F6UER7">
    <property type="interactions" value="224"/>
</dbReference>
<evidence type="ECO:0000256" key="7">
    <source>
        <dbReference type="ARBA" id="ARBA00023030"/>
    </source>
</evidence>
<evidence type="ECO:0000256" key="15">
    <source>
        <dbReference type="SAM" id="SignalP"/>
    </source>
</evidence>
<dbReference type="AlphaFoldDB" id="F6UER7"/>
<accession>F6UER7</accession>
<keyword evidence="18" id="KW-1185">Reference proteome</keyword>
<dbReference type="GO" id="GO:0045944">
    <property type="term" value="P:positive regulation of transcription by RNA polymerase II"/>
    <property type="evidence" value="ECO:0007669"/>
    <property type="project" value="Ensembl"/>
</dbReference>
<dbReference type="InterPro" id="IPR029034">
    <property type="entry name" value="Cystine-knot_cytokine"/>
</dbReference>
<dbReference type="GO" id="GO:1903348">
    <property type="term" value="P:positive regulation of bicellular tight junction assembly"/>
    <property type="evidence" value="ECO:0007669"/>
    <property type="project" value="Ensembl"/>
</dbReference>
<dbReference type="GO" id="GO:0001937">
    <property type="term" value="P:negative regulation of endothelial cell proliferation"/>
    <property type="evidence" value="ECO:0007669"/>
    <property type="project" value="Ensembl"/>
</dbReference>
<keyword evidence="3" id="KW-0202">Cytokine</keyword>
<evidence type="ECO:0000256" key="12">
    <source>
        <dbReference type="ARBA" id="ARBA00072968"/>
    </source>
</evidence>
<evidence type="ECO:0000256" key="13">
    <source>
        <dbReference type="ARBA" id="ARBA00079729"/>
    </source>
</evidence>
<dbReference type="GO" id="GO:0005125">
    <property type="term" value="F:cytokine activity"/>
    <property type="evidence" value="ECO:0000318"/>
    <property type="project" value="GO_Central"/>
</dbReference>
<dbReference type="GO" id="GO:0010596">
    <property type="term" value="P:negative regulation of endothelial cell migration"/>
    <property type="evidence" value="ECO:0007669"/>
    <property type="project" value="Ensembl"/>
</dbReference>
<dbReference type="GO" id="GO:0032757">
    <property type="term" value="P:positive regulation of interleukin-8 production"/>
    <property type="evidence" value="ECO:0007669"/>
    <property type="project" value="Ensembl"/>
</dbReference>
<comment type="subunit">
    <text evidence="11">Homodimer; disulfide-linked. Detected in extracellular fluid as mature homodimer, and in complex with its propeptide. Interacts with ACVRL1, BMPR2 and ACVR2B with high affinity (in vitro). Identified in a complex with ACVRL1 and ACVR2B. Has ten times lower affinity for ACVR2A (in vitro). Interacts with ENG, forming a heterotetramer with a 2:2 stoichiometry. Can form a heteromeric complex with ENG and ACVRL1. Interacts with type I receptor ACVR1.</text>
</comment>
<dbReference type="InterPro" id="IPR015615">
    <property type="entry name" value="TGF-beta-rel"/>
</dbReference>
<sequence length="433" mass="49127">MCYFGLLAVLPALFFLVGCGKCKPLEDWDQVAAMGRANSVFGDSRNEEDDLSFDFKTFLENMKVDFLRSLNLSGVPTQDRTKVEPPQFMIDLYNRYTTDKSTTPASNIVRSFSIEDAVSITSLEGYPFQKHVLLFNLSIPRHEQITRAELRLYVSCQDDVEFYHELKGNISIYDIQDGGDSWDGPEGTKSFLMTQPIRESGWKMFEVSSAVKRWVRTDQSKNKNQLEVVVESQTVGDFQCGKLDVSVPPDSKNLPFFVVFSDDRSNGTKETRMELREMIGHEQDSMLRKLSRNGPVREREREEEEMDDKFVFVTGPSLGRSKRSTGPNSHCQRTSLRVNFKDIGWDSWIIAPTEYDAYECKGGCYFPLADDVTPTKHAIVQTLVHLKNPMKAGKACCVPTKLNAISILYKDDVGVPTLKYQYEGMSVAECGCR</sequence>
<dbReference type="Proteomes" id="UP000002279">
    <property type="component" value="Chromosome 3"/>
</dbReference>
<dbReference type="InterPro" id="IPR017948">
    <property type="entry name" value="TGFb_CS"/>
</dbReference>
<dbReference type="Ensembl" id="ENSOANT00000024249.2">
    <property type="protein sequence ID" value="ENSOANP00000024245.1"/>
    <property type="gene ID" value="ENSOANG00000015414.4"/>
</dbReference>
<dbReference type="SUPFAM" id="SSF57501">
    <property type="entry name" value="Cystine-knot cytokines"/>
    <property type="match status" value="1"/>
</dbReference>
<dbReference type="GO" id="GO:0032924">
    <property type="term" value="P:activin receptor signaling pathway"/>
    <property type="evidence" value="ECO:0007669"/>
    <property type="project" value="Ensembl"/>
</dbReference>
<gene>
    <name evidence="17" type="primary">GDF2</name>
</gene>
<reference evidence="17 18" key="1">
    <citation type="journal article" date="2008" name="Nature">
        <title>Genome analysis of the platypus reveals unique signatures of evolution.</title>
        <authorList>
            <person name="Warren W.C."/>
            <person name="Hillier L.W."/>
            <person name="Marshall Graves J.A."/>
            <person name="Birney E."/>
            <person name="Ponting C.P."/>
            <person name="Grutzner F."/>
            <person name="Belov K."/>
            <person name="Miller W."/>
            <person name="Clarke L."/>
            <person name="Chinwalla A.T."/>
            <person name="Yang S.P."/>
            <person name="Heger A."/>
            <person name="Locke D.P."/>
            <person name="Miethke P."/>
            <person name="Waters P.D."/>
            <person name="Veyrunes F."/>
            <person name="Fulton L."/>
            <person name="Fulton B."/>
            <person name="Graves T."/>
            <person name="Wallis J."/>
            <person name="Puente X.S."/>
            <person name="Lopez-Otin C."/>
            <person name="Ordonez G.R."/>
            <person name="Eichler E.E."/>
            <person name="Chen L."/>
            <person name="Cheng Z."/>
            <person name="Deakin J.E."/>
            <person name="Alsop A."/>
            <person name="Thompson K."/>
            <person name="Kirby P."/>
            <person name="Papenfuss A.T."/>
            <person name="Wakefield M.J."/>
            <person name="Olender T."/>
            <person name="Lancet D."/>
            <person name="Huttley G.A."/>
            <person name="Smit A.F."/>
            <person name="Pask A."/>
            <person name="Temple-Smith P."/>
            <person name="Batzer M.A."/>
            <person name="Walker J.A."/>
            <person name="Konkel M.K."/>
            <person name="Harris R.S."/>
            <person name="Whittington C.M."/>
            <person name="Wong E.S."/>
            <person name="Gemmell N.J."/>
            <person name="Buschiazzo E."/>
            <person name="Vargas Jentzsch I.M."/>
            <person name="Merkel A."/>
            <person name="Schmitz J."/>
            <person name="Zemann A."/>
            <person name="Churakov G."/>
            <person name="Kriegs J.O."/>
            <person name="Brosius J."/>
            <person name="Murchison E.P."/>
            <person name="Sachidanandam R."/>
            <person name="Smith C."/>
            <person name="Hannon G.J."/>
            <person name="Tsend-Ayush E."/>
            <person name="McMillan D."/>
            <person name="Attenborough R."/>
            <person name="Rens W."/>
            <person name="Ferguson-Smith M."/>
            <person name="Lefevre C.M."/>
            <person name="Sharp J.A."/>
            <person name="Nicholas K.R."/>
            <person name="Ray D.A."/>
            <person name="Kube M."/>
            <person name="Reinhardt R."/>
            <person name="Pringle T.H."/>
            <person name="Taylor J."/>
            <person name="Jones R.C."/>
            <person name="Nixon B."/>
            <person name="Dacheux J.L."/>
            <person name="Niwa H."/>
            <person name="Sekita Y."/>
            <person name="Huang X."/>
            <person name="Stark A."/>
            <person name="Kheradpour P."/>
            <person name="Kellis M."/>
            <person name="Flicek P."/>
            <person name="Chen Y."/>
            <person name="Webber C."/>
            <person name="Hardison R."/>
            <person name="Nelson J."/>
            <person name="Hallsworth-Pepin K."/>
            <person name="Delehaunty K."/>
            <person name="Markovic C."/>
            <person name="Minx P."/>
            <person name="Feng Y."/>
            <person name="Kremitzki C."/>
            <person name="Mitreva M."/>
            <person name="Glasscock J."/>
            <person name="Wylie T."/>
            <person name="Wohldmann P."/>
            <person name="Thiru P."/>
            <person name="Nhan M.N."/>
            <person name="Pohl C.S."/>
            <person name="Smith S.M."/>
            <person name="Hou S."/>
            <person name="Nefedov M."/>
            <person name="de Jong P.J."/>
            <person name="Renfree M.B."/>
            <person name="Mardis E.R."/>
            <person name="Wilson R.K."/>
        </authorList>
    </citation>
    <scope>NUCLEOTIDE SEQUENCE [LARGE SCALE GENOMIC DNA]</scope>
    <source>
        <strain evidence="17 18">Glennie</strain>
    </source>
</reference>
<dbReference type="InterPro" id="IPR001839">
    <property type="entry name" value="TGF-b_C"/>
</dbReference>
<keyword evidence="9" id="KW-0325">Glycoprotein</keyword>
<dbReference type="GO" id="GO:0006366">
    <property type="term" value="P:transcription by RNA polymerase II"/>
    <property type="evidence" value="ECO:0007669"/>
    <property type="project" value="Ensembl"/>
</dbReference>
<dbReference type="OrthoDB" id="5987191at2759"/>
<evidence type="ECO:0000256" key="14">
    <source>
        <dbReference type="RuleBase" id="RU000354"/>
    </source>
</evidence>
<evidence type="ECO:0000256" key="6">
    <source>
        <dbReference type="ARBA" id="ARBA00022729"/>
    </source>
</evidence>